<dbReference type="InterPro" id="IPR001647">
    <property type="entry name" value="HTH_TetR"/>
</dbReference>
<evidence type="ECO:0000256" key="4">
    <source>
        <dbReference type="PROSITE-ProRule" id="PRU00335"/>
    </source>
</evidence>
<dbReference type="SUPFAM" id="SSF48498">
    <property type="entry name" value="Tetracyclin repressor-like, C-terminal domain"/>
    <property type="match status" value="1"/>
</dbReference>
<evidence type="ECO:0000259" key="6">
    <source>
        <dbReference type="PROSITE" id="PS50977"/>
    </source>
</evidence>
<reference evidence="7" key="1">
    <citation type="submission" date="2021-08" db="EMBL/GenBank/DDBJ databases">
        <authorList>
            <person name="Zhang H."/>
            <person name="Xu M."/>
            <person name="Yu Z."/>
            <person name="Yang L."/>
            <person name="Cai Y."/>
        </authorList>
    </citation>
    <scope>NUCLEOTIDE SEQUENCE</scope>
    <source>
        <strain evidence="7">CHL1</strain>
    </source>
</reference>
<dbReference type="PROSITE" id="PS50977">
    <property type="entry name" value="HTH_TETR_2"/>
    <property type="match status" value="1"/>
</dbReference>
<dbReference type="Proteomes" id="UP000825701">
    <property type="component" value="Chromosome"/>
</dbReference>
<keyword evidence="2 4" id="KW-0238">DNA-binding</keyword>
<gene>
    <name evidence="7" type="ORF">K6K41_07345</name>
</gene>
<dbReference type="Pfam" id="PF00440">
    <property type="entry name" value="TetR_N"/>
    <property type="match status" value="1"/>
</dbReference>
<feature type="DNA-binding region" description="H-T-H motif" evidence="4">
    <location>
        <begin position="45"/>
        <end position="64"/>
    </location>
</feature>
<dbReference type="InterPro" id="IPR023772">
    <property type="entry name" value="DNA-bd_HTH_TetR-type_CS"/>
</dbReference>
<sequence>MAMTDQDTAGTIDKPGRGRPRAFCRETALRKAMETFWALGYEGASMAELTRAMGVGSPSLYAAFGSKDALFREACRLYERESSGAMIAAIEDPATAREGIEGYLMTTADGLSAPGHPPGCMIVLAAVSAHGACEAAREELKGRRTAVVAMLERRLARGVASGELPKGLDIAAIAAFYVTVQQGMSIQAVDGASTETLRGVARGAMAAWDGLVGAGAAPD</sequence>
<dbReference type="SUPFAM" id="SSF46689">
    <property type="entry name" value="Homeodomain-like"/>
    <property type="match status" value="1"/>
</dbReference>
<evidence type="ECO:0000256" key="5">
    <source>
        <dbReference type="SAM" id="MobiDB-lite"/>
    </source>
</evidence>
<organism evidence="7 8">
    <name type="scientific">Chenggangzhangella methanolivorans</name>
    <dbReference type="NCBI Taxonomy" id="1437009"/>
    <lineage>
        <taxon>Bacteria</taxon>
        <taxon>Pseudomonadati</taxon>
        <taxon>Pseudomonadota</taxon>
        <taxon>Alphaproteobacteria</taxon>
        <taxon>Hyphomicrobiales</taxon>
        <taxon>Methylopilaceae</taxon>
        <taxon>Chenggangzhangella</taxon>
    </lineage>
</organism>
<dbReference type="EMBL" id="CP081869">
    <property type="protein sequence ID" value="QZO01303.1"/>
    <property type="molecule type" value="Genomic_DNA"/>
</dbReference>
<dbReference type="InterPro" id="IPR036271">
    <property type="entry name" value="Tet_transcr_reg_TetR-rel_C_sf"/>
</dbReference>
<keyword evidence="1" id="KW-0805">Transcription regulation</keyword>
<dbReference type="PANTHER" id="PTHR47506">
    <property type="entry name" value="TRANSCRIPTIONAL REGULATORY PROTEIN"/>
    <property type="match status" value="1"/>
</dbReference>
<evidence type="ECO:0000256" key="2">
    <source>
        <dbReference type="ARBA" id="ARBA00023125"/>
    </source>
</evidence>
<dbReference type="KEGG" id="cmet:K6K41_07345"/>
<evidence type="ECO:0000313" key="7">
    <source>
        <dbReference type="EMBL" id="QZO01303.1"/>
    </source>
</evidence>
<dbReference type="Pfam" id="PF16925">
    <property type="entry name" value="TetR_C_13"/>
    <property type="match status" value="1"/>
</dbReference>
<dbReference type="Gene3D" id="1.10.357.10">
    <property type="entry name" value="Tetracycline Repressor, domain 2"/>
    <property type="match status" value="1"/>
</dbReference>
<dbReference type="GO" id="GO:0003677">
    <property type="term" value="F:DNA binding"/>
    <property type="evidence" value="ECO:0007669"/>
    <property type="project" value="UniProtKB-UniRule"/>
</dbReference>
<dbReference type="InterPro" id="IPR009057">
    <property type="entry name" value="Homeodomain-like_sf"/>
</dbReference>
<protein>
    <submittedName>
        <fullName evidence="7">TetR/AcrR family transcriptional regulator</fullName>
    </submittedName>
</protein>
<dbReference type="AlphaFoldDB" id="A0A9E6RDG7"/>
<evidence type="ECO:0000256" key="1">
    <source>
        <dbReference type="ARBA" id="ARBA00023015"/>
    </source>
</evidence>
<dbReference type="PROSITE" id="PS01081">
    <property type="entry name" value="HTH_TETR_1"/>
    <property type="match status" value="1"/>
</dbReference>
<keyword evidence="8" id="KW-1185">Reference proteome</keyword>
<name>A0A9E6RDG7_9HYPH</name>
<keyword evidence="3" id="KW-0804">Transcription</keyword>
<evidence type="ECO:0000256" key="3">
    <source>
        <dbReference type="ARBA" id="ARBA00023163"/>
    </source>
</evidence>
<feature type="domain" description="HTH tetR-type" evidence="6">
    <location>
        <begin position="22"/>
        <end position="82"/>
    </location>
</feature>
<proteinExistence type="predicted"/>
<dbReference type="InterPro" id="IPR011075">
    <property type="entry name" value="TetR_C"/>
</dbReference>
<evidence type="ECO:0000313" key="8">
    <source>
        <dbReference type="Proteomes" id="UP000825701"/>
    </source>
</evidence>
<feature type="region of interest" description="Disordered" evidence="5">
    <location>
        <begin position="1"/>
        <end position="20"/>
    </location>
</feature>
<dbReference type="Gene3D" id="1.10.10.60">
    <property type="entry name" value="Homeodomain-like"/>
    <property type="match status" value="1"/>
</dbReference>
<dbReference type="PANTHER" id="PTHR47506:SF1">
    <property type="entry name" value="HTH-TYPE TRANSCRIPTIONAL REGULATOR YJDC"/>
    <property type="match status" value="1"/>
</dbReference>
<accession>A0A9E6RDG7</accession>